<evidence type="ECO:0000313" key="2">
    <source>
        <dbReference type="Proteomes" id="UP000499080"/>
    </source>
</evidence>
<dbReference type="AlphaFoldDB" id="A0A4Y2IUT9"/>
<keyword evidence="2" id="KW-1185">Reference proteome</keyword>
<comment type="caution">
    <text evidence="1">The sequence shown here is derived from an EMBL/GenBank/DDBJ whole genome shotgun (WGS) entry which is preliminary data.</text>
</comment>
<dbReference type="EMBL" id="BGPR01002899">
    <property type="protein sequence ID" value="GBM80676.1"/>
    <property type="molecule type" value="Genomic_DNA"/>
</dbReference>
<gene>
    <name evidence="1" type="ORF">AVEN_137204_1</name>
</gene>
<sequence>MLLLLYCKRGMTVYGSVPDFVVSASISVAFSTVNAVKFIISAVSGVVSESTASTEWCGELALFRISCVSIGLACRASLDVKEFLHLVHGPLYRNLSQSSEVEEGFARSF</sequence>
<accession>A0A4Y2IUT9</accession>
<dbReference type="Proteomes" id="UP000499080">
    <property type="component" value="Unassembled WGS sequence"/>
</dbReference>
<organism evidence="1 2">
    <name type="scientific">Araneus ventricosus</name>
    <name type="common">Orbweaver spider</name>
    <name type="synonym">Epeira ventricosa</name>
    <dbReference type="NCBI Taxonomy" id="182803"/>
    <lineage>
        <taxon>Eukaryota</taxon>
        <taxon>Metazoa</taxon>
        <taxon>Ecdysozoa</taxon>
        <taxon>Arthropoda</taxon>
        <taxon>Chelicerata</taxon>
        <taxon>Arachnida</taxon>
        <taxon>Araneae</taxon>
        <taxon>Araneomorphae</taxon>
        <taxon>Entelegynae</taxon>
        <taxon>Araneoidea</taxon>
        <taxon>Araneidae</taxon>
        <taxon>Araneus</taxon>
    </lineage>
</organism>
<reference evidence="1 2" key="1">
    <citation type="journal article" date="2019" name="Sci. Rep.">
        <title>Orb-weaving spider Araneus ventricosus genome elucidates the spidroin gene catalogue.</title>
        <authorList>
            <person name="Kono N."/>
            <person name="Nakamura H."/>
            <person name="Ohtoshi R."/>
            <person name="Moran D.A.P."/>
            <person name="Shinohara A."/>
            <person name="Yoshida Y."/>
            <person name="Fujiwara M."/>
            <person name="Mori M."/>
            <person name="Tomita M."/>
            <person name="Arakawa K."/>
        </authorList>
    </citation>
    <scope>NUCLEOTIDE SEQUENCE [LARGE SCALE GENOMIC DNA]</scope>
</reference>
<protein>
    <submittedName>
        <fullName evidence="1">Uncharacterized protein</fullName>
    </submittedName>
</protein>
<name>A0A4Y2IUT9_ARAVE</name>
<evidence type="ECO:0000313" key="1">
    <source>
        <dbReference type="EMBL" id="GBM80676.1"/>
    </source>
</evidence>
<proteinExistence type="predicted"/>